<organism evidence="1">
    <name type="scientific">freshwater sediment metagenome</name>
    <dbReference type="NCBI Taxonomy" id="556182"/>
    <lineage>
        <taxon>unclassified sequences</taxon>
        <taxon>metagenomes</taxon>
        <taxon>ecological metagenomes</taxon>
    </lineage>
</organism>
<name>A0AA48R911_9ZZZZ</name>
<dbReference type="AlphaFoldDB" id="A0AA48R911"/>
<gene>
    <name evidence="1" type="ORF">AMST5_00138</name>
</gene>
<reference evidence="1" key="1">
    <citation type="submission" date="2023-07" db="EMBL/GenBank/DDBJ databases">
        <authorList>
            <person name="Pelsma A.J. K."/>
        </authorList>
    </citation>
    <scope>NUCLEOTIDE SEQUENCE</scope>
</reference>
<sequence>MQRVHVDDLSGSSSESWDIQPALPAIAPETRAIPLAGGTVKIWREGEPLDANRLPPVLLEQARAEMGGFAFSAQYLLKPVPEEGEIIKWEWLPR</sequence>
<proteinExistence type="predicted"/>
<accession>A0AA48R911</accession>
<dbReference type="EMBL" id="OY288114">
    <property type="protein sequence ID" value="CAJ0849527.1"/>
    <property type="molecule type" value="Genomic_DNA"/>
</dbReference>
<evidence type="ECO:0000313" key="1">
    <source>
        <dbReference type="EMBL" id="CAJ0849527.1"/>
    </source>
</evidence>
<protein>
    <submittedName>
        <fullName evidence="1">Uncharacterized protein</fullName>
    </submittedName>
</protein>